<dbReference type="Gene3D" id="2.160.20.80">
    <property type="entry name" value="E3 ubiquitin-protein ligase SopA"/>
    <property type="match status" value="1"/>
</dbReference>
<reference evidence="1 2" key="1">
    <citation type="submission" date="2023-07" db="EMBL/GenBank/DDBJ databases">
        <title>Genomic Encyclopedia of Type Strains, Phase IV (KMG-IV): sequencing the most valuable type-strain genomes for metagenomic binning, comparative biology and taxonomic classification.</title>
        <authorList>
            <person name="Goeker M."/>
        </authorList>
    </citation>
    <scope>NUCLEOTIDE SEQUENCE [LARGE SCALE GENOMIC DNA]</scope>
    <source>
        <strain evidence="1 2">DSM 23948</strain>
    </source>
</reference>
<protein>
    <submittedName>
        <fullName evidence="1">Uncharacterized protein YjbI with pentapeptide repeats</fullName>
    </submittedName>
</protein>
<gene>
    <name evidence="1" type="ORF">J2S07_001131</name>
</gene>
<name>A0ABT9V1J5_9BACL</name>
<proteinExistence type="predicted"/>
<accession>A0ABT9V1J5</accession>
<dbReference type="PANTHER" id="PTHR42999">
    <property type="entry name" value="ANTIBIOTIC RESISTANCE PROTEIN MCBG"/>
    <property type="match status" value="1"/>
</dbReference>
<dbReference type="SUPFAM" id="SSF141571">
    <property type="entry name" value="Pentapeptide repeat-like"/>
    <property type="match status" value="1"/>
</dbReference>
<dbReference type="PANTHER" id="PTHR42999:SF1">
    <property type="entry name" value="PENTAPEPTIDE REPEAT-CONTAINING PROTEIN"/>
    <property type="match status" value="1"/>
</dbReference>
<dbReference type="Pfam" id="PF13599">
    <property type="entry name" value="Pentapeptide_4"/>
    <property type="match status" value="1"/>
</dbReference>
<dbReference type="InterPro" id="IPR052949">
    <property type="entry name" value="PA_immunity-related"/>
</dbReference>
<evidence type="ECO:0000313" key="1">
    <source>
        <dbReference type="EMBL" id="MDQ0154827.1"/>
    </source>
</evidence>
<keyword evidence="2" id="KW-1185">Reference proteome</keyword>
<dbReference type="Pfam" id="PF00805">
    <property type="entry name" value="Pentapeptide"/>
    <property type="match status" value="1"/>
</dbReference>
<dbReference type="Proteomes" id="UP001231362">
    <property type="component" value="Unassembled WGS sequence"/>
</dbReference>
<dbReference type="EMBL" id="JAUSTU010000004">
    <property type="protein sequence ID" value="MDQ0154827.1"/>
    <property type="molecule type" value="Genomic_DNA"/>
</dbReference>
<dbReference type="InterPro" id="IPR001646">
    <property type="entry name" value="5peptide_repeat"/>
</dbReference>
<organism evidence="1 2">
    <name type="scientific">Anoxybacillus andreesenii</name>
    <dbReference type="NCBI Taxonomy" id="1325932"/>
    <lineage>
        <taxon>Bacteria</taxon>
        <taxon>Bacillati</taxon>
        <taxon>Bacillota</taxon>
        <taxon>Bacilli</taxon>
        <taxon>Bacillales</taxon>
        <taxon>Anoxybacillaceae</taxon>
        <taxon>Anoxybacillus</taxon>
    </lineage>
</organism>
<evidence type="ECO:0000313" key="2">
    <source>
        <dbReference type="Proteomes" id="UP001231362"/>
    </source>
</evidence>
<sequence>MKMDAPRISRELPRKGFKEIFYEEDFSLETCEVVDSVFDNEVIDKLRLYDVVLKDCSFVHTDFGQVDLTDVIFDGCNLSNTVLRKSSIHRVVFRNCKLVGVDFSESYFGNVGIEDSVLNLAAFGESKLEKVIFKNTALKGTDFFNCKLKNVEFQECLLDGANFSETSLKGIDIRTSTFDELLVDLKDLRGCKVSSYQAIQFASLMGLVIKD</sequence>
<dbReference type="RefSeq" id="WP_307149418.1">
    <property type="nucleotide sequence ID" value="NZ_JAUSTU010000004.1"/>
</dbReference>
<comment type="caution">
    <text evidence="1">The sequence shown here is derived from an EMBL/GenBank/DDBJ whole genome shotgun (WGS) entry which is preliminary data.</text>
</comment>